<dbReference type="AlphaFoldDB" id="A0A517TF21"/>
<keyword evidence="2" id="KW-1003">Cell membrane</keyword>
<gene>
    <name evidence="8" type="primary">crtQ</name>
    <name evidence="8" type="ORF">V22_42390</name>
</gene>
<evidence type="ECO:0000259" key="7">
    <source>
        <dbReference type="Pfam" id="PF00535"/>
    </source>
</evidence>
<keyword evidence="3 8" id="KW-0328">Glycosyltransferase</keyword>
<dbReference type="GO" id="GO:0016757">
    <property type="term" value="F:glycosyltransferase activity"/>
    <property type="evidence" value="ECO:0007669"/>
    <property type="project" value="UniProtKB-KW"/>
</dbReference>
<feature type="transmembrane region" description="Helical" evidence="6">
    <location>
        <begin position="170"/>
        <end position="189"/>
    </location>
</feature>
<sequence>MSVITILAAVSLVCAALPFCMVLINIAVYRHPVDVPEGETAFRVSLLIPARNEERSIGDCVKSALRSRGVELEIVVLDDHSDDATKQIVDGLSKTDNRVRVESAPPLPDGWCGKQHACWVLAQQASQDLLCFIDADVRLEPDALVRTCVERERRSVDLLSGFPRQETGTFLEWLLIPLIHFILLGFLPLPASRRSNGPAFAAGCGQFFLTTRHAYQQAGGHRSLRKSLHDGVTLPRAYRSAGLRTDLVDVTPLATCRMYRSSTEVWRGFSKNATEGLASPVAIIPWTILLGCGQVAPYLLLPFALQFVHVGMLIAAILCGLISRAVLAWYFCQQWRSMFLHPVGIIVMLALQWSALLQHCIGQPASWKGRDYSAVTTS</sequence>
<protein>
    <submittedName>
        <fullName evidence="8">4,4'-diaponeurosporenoate glycosyltransferase</fullName>
        <ecNumber evidence="8">2.4.1.-</ecNumber>
    </submittedName>
</protein>
<feature type="transmembrane region" description="Helical" evidence="6">
    <location>
        <begin position="307"/>
        <end position="331"/>
    </location>
</feature>
<dbReference type="RefSeq" id="WP_145266543.1">
    <property type="nucleotide sequence ID" value="NZ_CP036316.1"/>
</dbReference>
<evidence type="ECO:0000313" key="9">
    <source>
        <dbReference type="Proteomes" id="UP000319976"/>
    </source>
</evidence>
<dbReference type="Proteomes" id="UP000319976">
    <property type="component" value="Chromosome"/>
</dbReference>
<dbReference type="PANTHER" id="PTHR43646:SF2">
    <property type="entry name" value="GLYCOSYLTRANSFERASE 2-LIKE DOMAIN-CONTAINING PROTEIN"/>
    <property type="match status" value="1"/>
</dbReference>
<dbReference type="SUPFAM" id="SSF53448">
    <property type="entry name" value="Nucleotide-diphospho-sugar transferases"/>
    <property type="match status" value="1"/>
</dbReference>
<evidence type="ECO:0000256" key="6">
    <source>
        <dbReference type="SAM" id="Phobius"/>
    </source>
</evidence>
<dbReference type="KEGG" id="chya:V22_42390"/>
<keyword evidence="5 6" id="KW-0472">Membrane</keyword>
<keyword evidence="6" id="KW-1133">Transmembrane helix</keyword>
<evidence type="ECO:0000313" key="8">
    <source>
        <dbReference type="EMBL" id="QDT66967.1"/>
    </source>
</evidence>
<dbReference type="Gene3D" id="3.90.550.10">
    <property type="entry name" value="Spore Coat Polysaccharide Biosynthesis Protein SpsA, Chain A"/>
    <property type="match status" value="1"/>
</dbReference>
<keyword evidence="9" id="KW-1185">Reference proteome</keyword>
<dbReference type="EMBL" id="CP036316">
    <property type="protein sequence ID" value="QDT66967.1"/>
    <property type="molecule type" value="Genomic_DNA"/>
</dbReference>
<keyword evidence="4 8" id="KW-0808">Transferase</keyword>
<evidence type="ECO:0000256" key="5">
    <source>
        <dbReference type="ARBA" id="ARBA00023136"/>
    </source>
</evidence>
<feature type="transmembrane region" description="Helical" evidence="6">
    <location>
        <begin position="338"/>
        <end position="356"/>
    </location>
</feature>
<reference evidence="8 9" key="1">
    <citation type="submission" date="2019-02" db="EMBL/GenBank/DDBJ databases">
        <title>Deep-cultivation of Planctomycetes and their phenomic and genomic characterization uncovers novel biology.</title>
        <authorList>
            <person name="Wiegand S."/>
            <person name="Jogler M."/>
            <person name="Boedeker C."/>
            <person name="Pinto D."/>
            <person name="Vollmers J."/>
            <person name="Rivas-Marin E."/>
            <person name="Kohn T."/>
            <person name="Peeters S.H."/>
            <person name="Heuer A."/>
            <person name="Rast P."/>
            <person name="Oberbeckmann S."/>
            <person name="Bunk B."/>
            <person name="Jeske O."/>
            <person name="Meyerdierks A."/>
            <person name="Storesund J.E."/>
            <person name="Kallscheuer N."/>
            <person name="Luecker S."/>
            <person name="Lage O.M."/>
            <person name="Pohl T."/>
            <person name="Merkel B.J."/>
            <person name="Hornburger P."/>
            <person name="Mueller R.-W."/>
            <person name="Bruemmer F."/>
            <person name="Labrenz M."/>
            <person name="Spormann A.M."/>
            <person name="Op den Camp H."/>
            <person name="Overmann J."/>
            <person name="Amann R."/>
            <person name="Jetten M.S.M."/>
            <person name="Mascher T."/>
            <person name="Medema M.H."/>
            <person name="Devos D.P."/>
            <person name="Kaster A.-K."/>
            <person name="Ovreas L."/>
            <person name="Rohde M."/>
            <person name="Galperin M.Y."/>
            <person name="Jogler C."/>
        </authorList>
    </citation>
    <scope>NUCLEOTIDE SEQUENCE [LARGE SCALE GENOMIC DNA]</scope>
    <source>
        <strain evidence="8 9">V22</strain>
    </source>
</reference>
<dbReference type="CDD" id="cd00761">
    <property type="entry name" value="Glyco_tranf_GTA_type"/>
    <property type="match status" value="1"/>
</dbReference>
<dbReference type="InterPro" id="IPR029044">
    <property type="entry name" value="Nucleotide-diphossugar_trans"/>
</dbReference>
<dbReference type="GO" id="GO:0005886">
    <property type="term" value="C:plasma membrane"/>
    <property type="evidence" value="ECO:0007669"/>
    <property type="project" value="UniProtKB-SubCell"/>
</dbReference>
<keyword evidence="6" id="KW-0812">Transmembrane</keyword>
<accession>A0A517TF21</accession>
<dbReference type="OrthoDB" id="9806525at2"/>
<evidence type="ECO:0000256" key="1">
    <source>
        <dbReference type="ARBA" id="ARBA00004236"/>
    </source>
</evidence>
<evidence type="ECO:0000256" key="3">
    <source>
        <dbReference type="ARBA" id="ARBA00022676"/>
    </source>
</evidence>
<evidence type="ECO:0000256" key="2">
    <source>
        <dbReference type="ARBA" id="ARBA00022475"/>
    </source>
</evidence>
<proteinExistence type="predicted"/>
<comment type="subcellular location">
    <subcellularLocation>
        <location evidence="1">Cell membrane</location>
    </subcellularLocation>
</comment>
<dbReference type="PANTHER" id="PTHR43646">
    <property type="entry name" value="GLYCOSYLTRANSFERASE"/>
    <property type="match status" value="1"/>
</dbReference>
<evidence type="ECO:0000256" key="4">
    <source>
        <dbReference type="ARBA" id="ARBA00022679"/>
    </source>
</evidence>
<dbReference type="EC" id="2.4.1.-" evidence="8"/>
<dbReference type="InterPro" id="IPR001173">
    <property type="entry name" value="Glyco_trans_2-like"/>
</dbReference>
<organism evidence="8 9">
    <name type="scientific">Calycomorphotria hydatis</name>
    <dbReference type="NCBI Taxonomy" id="2528027"/>
    <lineage>
        <taxon>Bacteria</taxon>
        <taxon>Pseudomonadati</taxon>
        <taxon>Planctomycetota</taxon>
        <taxon>Planctomycetia</taxon>
        <taxon>Planctomycetales</taxon>
        <taxon>Planctomycetaceae</taxon>
        <taxon>Calycomorphotria</taxon>
    </lineage>
</organism>
<name>A0A517TF21_9PLAN</name>
<feature type="transmembrane region" description="Helical" evidence="6">
    <location>
        <begin position="277"/>
        <end position="301"/>
    </location>
</feature>
<dbReference type="Pfam" id="PF00535">
    <property type="entry name" value="Glycos_transf_2"/>
    <property type="match status" value="1"/>
</dbReference>
<feature type="domain" description="Glycosyltransferase 2-like" evidence="7">
    <location>
        <begin position="45"/>
        <end position="161"/>
    </location>
</feature>